<evidence type="ECO:0000256" key="1">
    <source>
        <dbReference type="SAM" id="SignalP"/>
    </source>
</evidence>
<keyword evidence="1" id="KW-0732">Signal</keyword>
<feature type="chain" id="PRO_5003390085" evidence="1">
    <location>
        <begin position="21"/>
        <end position="309"/>
    </location>
</feature>
<evidence type="ECO:0000313" key="3">
    <source>
        <dbReference type="Proteomes" id="UP000000702"/>
    </source>
</evidence>
<name>F9WB45_TRYCI</name>
<protein>
    <submittedName>
        <fullName evidence="2">WGS project CAEQ00000000 data, annotated contig 2059</fullName>
    </submittedName>
</protein>
<accession>F9WB45</accession>
<feature type="signal peptide" evidence="1">
    <location>
        <begin position="1"/>
        <end position="20"/>
    </location>
</feature>
<comment type="caution">
    <text evidence="2">The sequence shown here is derived from an EMBL/GenBank/DDBJ whole genome shotgun (WGS) entry which is preliminary data.</text>
</comment>
<organism evidence="2 3">
    <name type="scientific">Trypanosoma congolense (strain IL3000)</name>
    <dbReference type="NCBI Taxonomy" id="1068625"/>
    <lineage>
        <taxon>Eukaryota</taxon>
        <taxon>Discoba</taxon>
        <taxon>Euglenozoa</taxon>
        <taxon>Kinetoplastea</taxon>
        <taxon>Metakinetoplastina</taxon>
        <taxon>Trypanosomatida</taxon>
        <taxon>Trypanosomatidae</taxon>
        <taxon>Trypanosoma</taxon>
        <taxon>Nannomonas</taxon>
    </lineage>
</organism>
<proteinExistence type="predicted"/>
<dbReference type="AlphaFoldDB" id="F9WB45"/>
<dbReference type="OMA" id="NASRECA"/>
<gene>
    <name evidence="2" type="ORF">TCIL3000_0_50860</name>
</gene>
<sequence>MMALLAYIVVAAIATLGTDCAQVPRSLSAETPEAPTPQIITPTCSLLQQLIGVPLVDIAMRARAMNLAAETLNASRECASDVWTAEGNIKFANKVLCEGMMRAGANSVHIIAAESALVAARIELKLLLRAAKHVEHAGLVVSGQVRALLDKGTEAVGKANEAVAMLTAVATQQDTGNENTTVEPVCERRAARNVTSSSLRGALLLVESTMVLQHALQKSEEVAALINQMEVANAEAVQAMHGVHKARLVAKGAEAVVAARTKTVYVEVGRTIQRITLNDTVIPQLESLEHAAGVPVFFVLPLLVTVALH</sequence>
<dbReference type="Proteomes" id="UP000000702">
    <property type="component" value="Unassembled WGS sequence"/>
</dbReference>
<evidence type="ECO:0000313" key="2">
    <source>
        <dbReference type="EMBL" id="CCD14476.1"/>
    </source>
</evidence>
<dbReference type="EMBL" id="CAEQ01001529">
    <property type="protein sequence ID" value="CCD14476.1"/>
    <property type="molecule type" value="Genomic_DNA"/>
</dbReference>
<reference evidence="3" key="1">
    <citation type="submission" date="2011-07" db="EMBL/GenBank/DDBJ databases">
        <title>Divergent evolution of antigenic variation in African trypanosomes.</title>
        <authorList>
            <person name="Jackson A.P."/>
            <person name="Berry A."/>
            <person name="Allison H.C."/>
            <person name="Burton P."/>
            <person name="Anderson J."/>
            <person name="Aslett M."/>
            <person name="Brown R."/>
            <person name="Corton N."/>
            <person name="Harris D."/>
            <person name="Hauser H."/>
            <person name="Gamble J."/>
            <person name="Gilderthorp R."/>
            <person name="McQuillan J."/>
            <person name="Quail M.A."/>
            <person name="Sanders M."/>
            <person name="Van Tonder A."/>
            <person name="Ginger M.L."/>
            <person name="Donelson J.E."/>
            <person name="Field M.C."/>
            <person name="Barry J.D."/>
            <person name="Berriman M."/>
            <person name="Hertz-Fowler C."/>
        </authorList>
    </citation>
    <scope>NUCLEOTIDE SEQUENCE [LARGE SCALE GENOMIC DNA]</scope>
    <source>
        <strain evidence="3">IL3000</strain>
    </source>
</reference>
<keyword evidence="3" id="KW-1185">Reference proteome</keyword>
<reference evidence="2 3" key="2">
    <citation type="journal article" date="2012" name="Proc. Natl. Acad. Sci. U.S.A.">
        <title>Antigenic diversity is generated by distinct evolutionary mechanisms in African trypanosome species.</title>
        <authorList>
            <person name="Jackson A.P."/>
            <person name="Berry A."/>
            <person name="Aslett M."/>
            <person name="Allison H.C."/>
            <person name="Burton P."/>
            <person name="Vavrova-Anderson J."/>
            <person name="Brown R."/>
            <person name="Browne H."/>
            <person name="Corton N."/>
            <person name="Hauser H."/>
            <person name="Gamble J."/>
            <person name="Gilderthorp R."/>
            <person name="Marcello L."/>
            <person name="McQuillan J."/>
            <person name="Otto T.D."/>
            <person name="Quail M.A."/>
            <person name="Sanders M.J."/>
            <person name="van Tonder A."/>
            <person name="Ginger M.L."/>
            <person name="Field M.C."/>
            <person name="Barry J.D."/>
            <person name="Hertz-Fowler C."/>
            <person name="Berriman M."/>
        </authorList>
    </citation>
    <scope>NUCLEOTIDE SEQUENCE [LARGE SCALE GENOMIC DNA]</scope>
    <source>
        <strain evidence="2 3">IL3000</strain>
    </source>
</reference>
<dbReference type="VEuPathDB" id="TriTrypDB:TcIL3000_0_50860"/>